<dbReference type="Gene3D" id="3.90.950.20">
    <property type="entry name" value="CinA-like"/>
    <property type="match status" value="1"/>
</dbReference>
<dbReference type="AlphaFoldDB" id="A0A3A8I1B2"/>
<dbReference type="NCBIfam" id="TIGR00199">
    <property type="entry name" value="PncC_domain"/>
    <property type="match status" value="1"/>
</dbReference>
<dbReference type="Pfam" id="PF02464">
    <property type="entry name" value="CinA"/>
    <property type="match status" value="1"/>
</dbReference>
<dbReference type="EMBL" id="RAVZ01000497">
    <property type="protein sequence ID" value="RKG71981.1"/>
    <property type="molecule type" value="Genomic_DNA"/>
</dbReference>
<protein>
    <submittedName>
        <fullName evidence="2">CinA family protein</fullName>
    </submittedName>
</protein>
<organism evidence="2 3">
    <name type="scientific">Corallococcus terminator</name>
    <dbReference type="NCBI Taxonomy" id="2316733"/>
    <lineage>
        <taxon>Bacteria</taxon>
        <taxon>Pseudomonadati</taxon>
        <taxon>Myxococcota</taxon>
        <taxon>Myxococcia</taxon>
        <taxon>Myxococcales</taxon>
        <taxon>Cystobacterineae</taxon>
        <taxon>Myxococcaceae</taxon>
        <taxon>Corallococcus</taxon>
    </lineage>
</organism>
<name>A0A3A8I1B2_9BACT</name>
<dbReference type="InterPro" id="IPR036653">
    <property type="entry name" value="CinA-like_C"/>
</dbReference>
<evidence type="ECO:0000313" key="3">
    <source>
        <dbReference type="Proteomes" id="UP000268094"/>
    </source>
</evidence>
<dbReference type="InterPro" id="IPR008136">
    <property type="entry name" value="CinA_C"/>
</dbReference>
<gene>
    <name evidence="2" type="ORF">D7V88_38870</name>
</gene>
<dbReference type="Proteomes" id="UP000268094">
    <property type="component" value="Unassembled WGS sequence"/>
</dbReference>
<dbReference type="SUPFAM" id="SSF142433">
    <property type="entry name" value="CinA-like"/>
    <property type="match status" value="1"/>
</dbReference>
<evidence type="ECO:0000313" key="2">
    <source>
        <dbReference type="EMBL" id="RKG71981.1"/>
    </source>
</evidence>
<comment type="caution">
    <text evidence="2">The sequence shown here is derived from an EMBL/GenBank/DDBJ whole genome shotgun (WGS) entry which is preliminary data.</text>
</comment>
<sequence>MSSDLEALAPRVIARCRELKVRLVLAEACTGGLITAALTDVPGASAVVERGFVPYSNESKVTQLGVPLDLLQRHGSVSVESVGAMVTGALE</sequence>
<dbReference type="RefSeq" id="WP_147449061.1">
    <property type="nucleotide sequence ID" value="NZ_RAVZ01000497.1"/>
</dbReference>
<evidence type="ECO:0000259" key="1">
    <source>
        <dbReference type="Pfam" id="PF02464"/>
    </source>
</evidence>
<accession>A0A3A8I1B2</accession>
<feature type="domain" description="CinA C-terminal" evidence="1">
    <location>
        <begin position="7"/>
        <end position="90"/>
    </location>
</feature>
<proteinExistence type="predicted"/>
<keyword evidence="3" id="KW-1185">Reference proteome</keyword>
<reference evidence="3" key="1">
    <citation type="submission" date="2018-09" db="EMBL/GenBank/DDBJ databases">
        <authorList>
            <person name="Livingstone P.G."/>
            <person name="Whitworth D.E."/>
        </authorList>
    </citation>
    <scope>NUCLEOTIDE SEQUENCE [LARGE SCALE GENOMIC DNA]</scope>
    <source>
        <strain evidence="3">CA054A</strain>
    </source>
</reference>
<feature type="non-terminal residue" evidence="2">
    <location>
        <position position="91"/>
    </location>
</feature>
<dbReference type="OrthoDB" id="9801454at2"/>